<reference evidence="6" key="1">
    <citation type="journal article" date="2023" name="Mol. Phylogenet. Evol.">
        <title>Genome-scale phylogeny and comparative genomics of the fungal order Sordariales.</title>
        <authorList>
            <person name="Hensen N."/>
            <person name="Bonometti L."/>
            <person name="Westerberg I."/>
            <person name="Brannstrom I.O."/>
            <person name="Guillou S."/>
            <person name="Cros-Aarteil S."/>
            <person name="Calhoun S."/>
            <person name="Haridas S."/>
            <person name="Kuo A."/>
            <person name="Mondo S."/>
            <person name="Pangilinan J."/>
            <person name="Riley R."/>
            <person name="LaButti K."/>
            <person name="Andreopoulos B."/>
            <person name="Lipzen A."/>
            <person name="Chen C."/>
            <person name="Yan M."/>
            <person name="Daum C."/>
            <person name="Ng V."/>
            <person name="Clum A."/>
            <person name="Steindorff A."/>
            <person name="Ohm R.A."/>
            <person name="Martin F."/>
            <person name="Silar P."/>
            <person name="Natvig D.O."/>
            <person name="Lalanne C."/>
            <person name="Gautier V."/>
            <person name="Ament-Velasquez S.L."/>
            <person name="Kruys A."/>
            <person name="Hutchinson M.I."/>
            <person name="Powell A.J."/>
            <person name="Barry K."/>
            <person name="Miller A.N."/>
            <person name="Grigoriev I.V."/>
            <person name="Debuchy R."/>
            <person name="Gladieux P."/>
            <person name="Hiltunen Thoren M."/>
            <person name="Johannesson H."/>
        </authorList>
    </citation>
    <scope>NUCLEOTIDE SEQUENCE</scope>
    <source>
        <strain evidence="6">CBS 118394</strain>
    </source>
</reference>
<dbReference type="SUPFAM" id="SSF48366">
    <property type="entry name" value="Ras GEF"/>
    <property type="match status" value="1"/>
</dbReference>
<evidence type="ECO:0000259" key="4">
    <source>
        <dbReference type="PROSITE" id="PS50009"/>
    </source>
</evidence>
<dbReference type="CDD" id="cd06224">
    <property type="entry name" value="REM"/>
    <property type="match status" value="1"/>
</dbReference>
<dbReference type="InterPro" id="IPR027417">
    <property type="entry name" value="P-loop_NTPase"/>
</dbReference>
<feature type="region of interest" description="Disordered" evidence="3">
    <location>
        <begin position="96"/>
        <end position="128"/>
    </location>
</feature>
<keyword evidence="7" id="KW-1185">Reference proteome</keyword>
<feature type="compositionally biased region" description="Low complexity" evidence="3">
    <location>
        <begin position="25"/>
        <end position="40"/>
    </location>
</feature>
<feature type="region of interest" description="Disordered" evidence="3">
    <location>
        <begin position="1"/>
        <end position="44"/>
    </location>
</feature>
<gene>
    <name evidence="6" type="ORF">B0H66DRAFT_627920</name>
</gene>
<dbReference type="Pfam" id="PF00618">
    <property type="entry name" value="RasGEF_N"/>
    <property type="match status" value="1"/>
</dbReference>
<dbReference type="AlphaFoldDB" id="A0AAE0M123"/>
<dbReference type="InterPro" id="IPR008937">
    <property type="entry name" value="Ras-like_GEF"/>
</dbReference>
<feature type="region of interest" description="Disordered" evidence="3">
    <location>
        <begin position="585"/>
        <end position="650"/>
    </location>
</feature>
<dbReference type="SMART" id="SM00147">
    <property type="entry name" value="RasGEF"/>
    <property type="match status" value="1"/>
</dbReference>
<feature type="compositionally biased region" description="Basic and acidic residues" evidence="3">
    <location>
        <begin position="103"/>
        <end position="120"/>
    </location>
</feature>
<dbReference type="InterPro" id="IPR036964">
    <property type="entry name" value="RASGEF_cat_dom_sf"/>
</dbReference>
<dbReference type="Gene3D" id="1.20.870.10">
    <property type="entry name" value="Son of sevenless (SoS) protein Chain: S domain 1"/>
    <property type="match status" value="1"/>
</dbReference>
<dbReference type="SUPFAM" id="SSF52540">
    <property type="entry name" value="P-loop containing nucleoside triphosphate hydrolases"/>
    <property type="match status" value="1"/>
</dbReference>
<evidence type="ECO:0000256" key="3">
    <source>
        <dbReference type="SAM" id="MobiDB-lite"/>
    </source>
</evidence>
<protein>
    <submittedName>
        <fullName evidence="6">Ras guanine nucleotide exchange factor domain-containing protein</fullName>
    </submittedName>
</protein>
<evidence type="ECO:0000256" key="2">
    <source>
        <dbReference type="PROSITE-ProRule" id="PRU00168"/>
    </source>
</evidence>
<feature type="domain" description="N-terminal Ras-GEF" evidence="5">
    <location>
        <begin position="450"/>
        <end position="576"/>
    </location>
</feature>
<dbReference type="EMBL" id="JAUEDM010000006">
    <property type="protein sequence ID" value="KAK3315050.1"/>
    <property type="molecule type" value="Genomic_DNA"/>
</dbReference>
<dbReference type="Gene3D" id="1.10.840.10">
    <property type="entry name" value="Ras guanine-nucleotide exchange factors catalytic domain"/>
    <property type="match status" value="1"/>
</dbReference>
<feature type="compositionally biased region" description="Polar residues" evidence="3">
    <location>
        <begin position="634"/>
        <end position="644"/>
    </location>
</feature>
<dbReference type="GO" id="GO:0007265">
    <property type="term" value="P:Ras protein signal transduction"/>
    <property type="evidence" value="ECO:0007669"/>
    <property type="project" value="TreeGrafter"/>
</dbReference>
<dbReference type="PANTHER" id="PTHR23113:SF348">
    <property type="entry name" value="GUANYL-NUCLEOTIDE EXCHANGE FACTOR RASGEF, PUTATIVE (AFU_ORTHOLOGUE AFUA_1G04700)-RELATED"/>
    <property type="match status" value="1"/>
</dbReference>
<keyword evidence="1 2" id="KW-0344">Guanine-nucleotide releasing factor</keyword>
<dbReference type="CDD" id="cd00882">
    <property type="entry name" value="Ras_like_GTPase"/>
    <property type="match status" value="1"/>
</dbReference>
<name>A0AAE0M123_9PEZI</name>
<dbReference type="Pfam" id="PF00617">
    <property type="entry name" value="RasGEF"/>
    <property type="match status" value="1"/>
</dbReference>
<comment type="caution">
    <text evidence="6">The sequence shown here is derived from an EMBL/GenBank/DDBJ whole genome shotgun (WGS) entry which is preliminary data.</text>
</comment>
<dbReference type="Gene3D" id="3.40.50.300">
    <property type="entry name" value="P-loop containing nucleotide triphosphate hydrolases"/>
    <property type="match status" value="1"/>
</dbReference>
<feature type="region of interest" description="Disordered" evidence="3">
    <location>
        <begin position="303"/>
        <end position="411"/>
    </location>
</feature>
<dbReference type="GO" id="GO:0005085">
    <property type="term" value="F:guanyl-nucleotide exchange factor activity"/>
    <property type="evidence" value="ECO:0007669"/>
    <property type="project" value="UniProtKB-KW"/>
</dbReference>
<dbReference type="InterPro" id="IPR000651">
    <property type="entry name" value="Ras-like_Gua-exchang_fac_N"/>
</dbReference>
<evidence type="ECO:0000313" key="7">
    <source>
        <dbReference type="Proteomes" id="UP001283341"/>
    </source>
</evidence>
<dbReference type="PROSITE" id="PS50009">
    <property type="entry name" value="RASGEF_CAT"/>
    <property type="match status" value="1"/>
</dbReference>
<evidence type="ECO:0000313" key="6">
    <source>
        <dbReference type="EMBL" id="KAK3315050.1"/>
    </source>
</evidence>
<feature type="domain" description="Ras-GEF" evidence="4">
    <location>
        <begin position="691"/>
        <end position="929"/>
    </location>
</feature>
<feature type="compositionally biased region" description="Basic and acidic residues" evidence="3">
    <location>
        <begin position="8"/>
        <end position="21"/>
    </location>
</feature>
<reference evidence="6" key="2">
    <citation type="submission" date="2023-06" db="EMBL/GenBank/DDBJ databases">
        <authorList>
            <consortium name="Lawrence Berkeley National Laboratory"/>
            <person name="Haridas S."/>
            <person name="Hensen N."/>
            <person name="Bonometti L."/>
            <person name="Westerberg I."/>
            <person name="Brannstrom I.O."/>
            <person name="Guillou S."/>
            <person name="Cros-Aarteil S."/>
            <person name="Calhoun S."/>
            <person name="Kuo A."/>
            <person name="Mondo S."/>
            <person name="Pangilinan J."/>
            <person name="Riley R."/>
            <person name="Labutti K."/>
            <person name="Andreopoulos B."/>
            <person name="Lipzen A."/>
            <person name="Chen C."/>
            <person name="Yanf M."/>
            <person name="Daum C."/>
            <person name="Ng V."/>
            <person name="Clum A."/>
            <person name="Steindorff A."/>
            <person name="Ohm R."/>
            <person name="Martin F."/>
            <person name="Silar P."/>
            <person name="Natvig D."/>
            <person name="Lalanne C."/>
            <person name="Gautier V."/>
            <person name="Ament-Velasquez S.L."/>
            <person name="Kruys A."/>
            <person name="Hutchinson M.I."/>
            <person name="Powell A.J."/>
            <person name="Barry K."/>
            <person name="Miller A.N."/>
            <person name="Grigoriev I.V."/>
            <person name="Debuchy R."/>
            <person name="Gladieux P."/>
            <person name="Thoren M.H."/>
            <person name="Johannesson H."/>
        </authorList>
    </citation>
    <scope>NUCLEOTIDE SEQUENCE</scope>
    <source>
        <strain evidence="6">CBS 118394</strain>
    </source>
</reference>
<dbReference type="PANTHER" id="PTHR23113">
    <property type="entry name" value="GUANINE NUCLEOTIDE EXCHANGE FACTOR"/>
    <property type="match status" value="1"/>
</dbReference>
<dbReference type="Proteomes" id="UP001283341">
    <property type="component" value="Unassembled WGS sequence"/>
</dbReference>
<dbReference type="InterPro" id="IPR023578">
    <property type="entry name" value="Ras_GEF_dom_sf"/>
</dbReference>
<evidence type="ECO:0000259" key="5">
    <source>
        <dbReference type="PROSITE" id="PS50212"/>
    </source>
</evidence>
<proteinExistence type="predicted"/>
<dbReference type="PROSITE" id="PS50212">
    <property type="entry name" value="RASGEF_NTER"/>
    <property type="match status" value="1"/>
</dbReference>
<dbReference type="GO" id="GO:0005886">
    <property type="term" value="C:plasma membrane"/>
    <property type="evidence" value="ECO:0007669"/>
    <property type="project" value="TreeGrafter"/>
</dbReference>
<sequence length="946" mass="105921">MRVQTHQRVLDDRDRDRDRLRTQFSTPSSTSPSRPPSASRHVGPPIVTEVVPSCLVSEGTFLLADNASLTSGRDSFSFIADDPFFLAYDNHDGAPDHLTSTASRDDSNRPSFPPRKESLSDRNPTPWFEKSKKTMETINIAVIGADGVGKSAFIQGALRLPRPPNLNVTAIRQDIDGVPYLVTLVELDLENFVDVNSDLPIQWPKQIGGHMVPRMDGALILYDVMNRESIRELPPTMSSLANTSLPTGLVATKCDTPENLRQLETAGMASAFPSCAIHYKTSSNVPGSARECLQTMLRAAVASRRGAPDKTEGAIARRRAASTANLDAPPDTINGRPISQHSKHSRASSDFSLLRGFPPPPTDTYYRGQPSRSPRPEYQVHAPYSSPTLKPDDSQDGPSQTVSSMLRTPGIRLDGGTESFLDIEESDAESYRYSDDIPILQRNDESFIDRPARMTGVTFDELVDRLLAPKMTRADNNFADIFLCLYRKFAAPSTLLTSIVTRLDRIKNDRTIQFLIKVETQMRMIEVVAKWLSLYPGDFARPPTRRKLEELIRQLSAEAVFSAAAQQMRAHLEQKVVEDDDTGWAESDDVAQDGATTGQVPGGGKDGTGQRQGGITDSMGLLRLDESNLPDQGRPSQSSETSMSDPHRIRPTPVRFQFHSFEDYEREAATMVPTATLPLNKVRYHIFMDIEPEDIADEITRIDWVMFSSIRIRDMVRHVSLSLEQKEKCRSLKNVNRMVAHFNHVANWVANMVLIRDKAKHRAPCLEKFMVVALRLRQLNNYNGLAAVLAGINGTAIHRLAQTRALISTEIQKRFARLVLLMGTQKSHFAYRLAWENSPLPRIPFMPLHRRDLVSAEEGSRTFVGPNSDRVNWKKFEVLGEVLLPIMKSQGQPYPNLHRHELARELILDCRIDTDEDDLYQLSVLKEPNSGSAAESSRKKFPWLPK</sequence>
<feature type="compositionally biased region" description="Gly residues" evidence="3">
    <location>
        <begin position="600"/>
        <end position="612"/>
    </location>
</feature>
<feature type="compositionally biased region" description="Polar residues" evidence="3">
    <location>
        <begin position="396"/>
        <end position="406"/>
    </location>
</feature>
<evidence type="ECO:0000256" key="1">
    <source>
        <dbReference type="ARBA" id="ARBA00022658"/>
    </source>
</evidence>
<organism evidence="6 7">
    <name type="scientific">Apodospora peruviana</name>
    <dbReference type="NCBI Taxonomy" id="516989"/>
    <lineage>
        <taxon>Eukaryota</taxon>
        <taxon>Fungi</taxon>
        <taxon>Dikarya</taxon>
        <taxon>Ascomycota</taxon>
        <taxon>Pezizomycotina</taxon>
        <taxon>Sordariomycetes</taxon>
        <taxon>Sordariomycetidae</taxon>
        <taxon>Sordariales</taxon>
        <taxon>Lasiosphaeriaceae</taxon>
        <taxon>Apodospora</taxon>
    </lineage>
</organism>
<accession>A0AAE0M123</accession>
<dbReference type="InterPro" id="IPR001895">
    <property type="entry name" value="RASGEF_cat_dom"/>
</dbReference>